<evidence type="ECO:0000256" key="6">
    <source>
        <dbReference type="ARBA" id="ARBA00023002"/>
    </source>
</evidence>
<comment type="pathway">
    <text evidence="2">Cofactor biosynthesis; ubiquinone biosynthesis.</text>
</comment>
<keyword evidence="4" id="KW-0285">Flavoprotein</keyword>
<dbReference type="PANTHER" id="PTHR43876">
    <property type="entry name" value="UBIQUINONE BIOSYNTHESIS MONOOXYGENASE COQ6, MITOCHONDRIAL"/>
    <property type="match status" value="1"/>
</dbReference>
<comment type="similarity">
    <text evidence="3">Belongs to the UbiH/COQ6 family.</text>
</comment>
<dbReference type="GO" id="GO:0110142">
    <property type="term" value="C:ubiquinone biosynthesis complex"/>
    <property type="evidence" value="ECO:0007669"/>
    <property type="project" value="UniProtKB-ARBA"/>
</dbReference>
<dbReference type="FunCoup" id="A0A7X0MU65">
    <property type="interactions" value="429"/>
</dbReference>
<evidence type="ECO:0000313" key="11">
    <source>
        <dbReference type="Proteomes" id="UP000528457"/>
    </source>
</evidence>
<gene>
    <name evidence="10" type="ORF">HNR48_000226</name>
</gene>
<dbReference type="InterPro" id="IPR010971">
    <property type="entry name" value="UbiH/COQ6"/>
</dbReference>
<dbReference type="NCBIfam" id="TIGR01988">
    <property type="entry name" value="Ubi-OHases"/>
    <property type="match status" value="1"/>
</dbReference>
<evidence type="ECO:0000256" key="3">
    <source>
        <dbReference type="ARBA" id="ARBA00005349"/>
    </source>
</evidence>
<dbReference type="AlphaFoldDB" id="A0A7X0MU65"/>
<evidence type="ECO:0000259" key="9">
    <source>
        <dbReference type="Pfam" id="PF01494"/>
    </source>
</evidence>
<dbReference type="Proteomes" id="UP000528457">
    <property type="component" value="Unassembled WGS sequence"/>
</dbReference>
<comment type="subunit">
    <text evidence="8">Component of the Ubi complex metabolon, which regroups five ubiquinone biosynthesis proteins (UbiE, UbiF, UbiG, UbiH and UbiI) and two accessory factors (UbiK and the lipid-binding protein UbiJ).</text>
</comment>
<dbReference type="InterPro" id="IPR051205">
    <property type="entry name" value="UbiH/COQ6_monooxygenase"/>
</dbReference>
<dbReference type="InParanoid" id="A0A7X0MU65"/>
<name>A0A7X0MU65_9GAMM</name>
<accession>A0A7X0MU65</accession>
<dbReference type="InterPro" id="IPR002938">
    <property type="entry name" value="FAD-bd"/>
</dbReference>
<dbReference type="UniPathway" id="UPA00232"/>
<keyword evidence="11" id="KW-1185">Reference proteome</keyword>
<evidence type="ECO:0000256" key="1">
    <source>
        <dbReference type="ARBA" id="ARBA00001974"/>
    </source>
</evidence>
<dbReference type="Pfam" id="PF01494">
    <property type="entry name" value="FAD_binding_3"/>
    <property type="match status" value="1"/>
</dbReference>
<feature type="domain" description="FAD-binding" evidence="9">
    <location>
        <begin position="9"/>
        <end position="341"/>
    </location>
</feature>
<dbReference type="InterPro" id="IPR018168">
    <property type="entry name" value="Ubi_Hdrlase_CS"/>
</dbReference>
<dbReference type="EMBL" id="JACHHT010000001">
    <property type="protein sequence ID" value="MBB6519948.1"/>
    <property type="molecule type" value="Genomic_DNA"/>
</dbReference>
<evidence type="ECO:0000256" key="5">
    <source>
        <dbReference type="ARBA" id="ARBA00022827"/>
    </source>
</evidence>
<dbReference type="InterPro" id="IPR036188">
    <property type="entry name" value="FAD/NAD-bd_sf"/>
</dbReference>
<organism evidence="10 11">
    <name type="scientific">Pseudoteredinibacter isoporae</name>
    <dbReference type="NCBI Taxonomy" id="570281"/>
    <lineage>
        <taxon>Bacteria</taxon>
        <taxon>Pseudomonadati</taxon>
        <taxon>Pseudomonadota</taxon>
        <taxon>Gammaproteobacteria</taxon>
        <taxon>Cellvibrionales</taxon>
        <taxon>Cellvibrionaceae</taxon>
        <taxon>Pseudoteredinibacter</taxon>
    </lineage>
</organism>
<dbReference type="PANTHER" id="PTHR43876:SF7">
    <property type="entry name" value="UBIQUINONE BIOSYNTHESIS MONOOXYGENASE COQ6, MITOCHONDRIAL"/>
    <property type="match status" value="1"/>
</dbReference>
<dbReference type="Gene3D" id="3.50.50.60">
    <property type="entry name" value="FAD/NAD(P)-binding domain"/>
    <property type="match status" value="2"/>
</dbReference>
<keyword evidence="6 10" id="KW-0560">Oxidoreductase</keyword>
<comment type="cofactor">
    <cofactor evidence="1">
        <name>FAD</name>
        <dbReference type="ChEBI" id="CHEBI:57692"/>
    </cofactor>
</comment>
<sequence length="419" mass="46336">MSDHSQQEFDIAVVGAGLVGSTAALALANAVPNLNIVLLDAAKACMALADHSTATSVDDFDPRVVALTRDSQTLLQEVGAWPLLEAKRLCPYTDMQVWDAEGTARIAFDSSDIQEHNLGHIVENKLLVSALSERLTGAENITLLNECRVSEIQWLDGQQELNLQHDSDKPVTHVRATLVLACDGALSPLRQMMQIATREWDYGHDAIVTTVETDKAHQGIARQRFISTGPLAYLPLSRGGEGDSADEHFCSIVWSCIPERAEELMALDDREFSKELAAALEFELGDVKAVAKRFRIPLRQRHAREYIKPGFALAGDAAHTIHPLAGQGVNLGLKDVAAFVEQVQYAVTRDVPVSHYSILRRYQRQRMADNLTMMATMEGFKRLFGSKNISLRWLRNEGMRSLDKVGVLKNKIVRQAMGL</sequence>
<evidence type="ECO:0000256" key="2">
    <source>
        <dbReference type="ARBA" id="ARBA00004749"/>
    </source>
</evidence>
<dbReference type="PRINTS" id="PR00420">
    <property type="entry name" value="RNGMNOXGNASE"/>
</dbReference>
<dbReference type="RefSeq" id="WP_341800953.1">
    <property type="nucleotide sequence ID" value="NZ_JAAONY010000001.1"/>
</dbReference>
<dbReference type="GO" id="GO:0071949">
    <property type="term" value="F:FAD binding"/>
    <property type="evidence" value="ECO:0007669"/>
    <property type="project" value="InterPro"/>
</dbReference>
<evidence type="ECO:0000256" key="7">
    <source>
        <dbReference type="ARBA" id="ARBA00023033"/>
    </source>
</evidence>
<evidence type="ECO:0000256" key="8">
    <source>
        <dbReference type="ARBA" id="ARBA00065734"/>
    </source>
</evidence>
<comment type="caution">
    <text evidence="10">The sequence shown here is derived from an EMBL/GenBank/DDBJ whole genome shotgun (WGS) entry which is preliminary data.</text>
</comment>
<reference evidence="10 11" key="1">
    <citation type="submission" date="2020-08" db="EMBL/GenBank/DDBJ databases">
        <title>Genomic Encyclopedia of Type Strains, Phase IV (KMG-IV): sequencing the most valuable type-strain genomes for metagenomic binning, comparative biology and taxonomic classification.</title>
        <authorList>
            <person name="Goeker M."/>
        </authorList>
    </citation>
    <scope>NUCLEOTIDE SEQUENCE [LARGE SCALE GENOMIC DNA]</scope>
    <source>
        <strain evidence="10 11">DSM 22368</strain>
    </source>
</reference>
<dbReference type="FunFam" id="3.50.50.60:FF:000021">
    <property type="entry name" value="Ubiquinone biosynthesis monooxygenase COQ6"/>
    <property type="match status" value="1"/>
</dbReference>
<dbReference type="GO" id="GO:0006744">
    <property type="term" value="P:ubiquinone biosynthetic process"/>
    <property type="evidence" value="ECO:0007669"/>
    <property type="project" value="UniProtKB-UniPathway"/>
</dbReference>
<dbReference type="EC" id="1.14.13.-" evidence="10"/>
<evidence type="ECO:0000313" key="10">
    <source>
        <dbReference type="EMBL" id="MBB6519948.1"/>
    </source>
</evidence>
<protein>
    <submittedName>
        <fullName evidence="10">2-octaprenylphenol hydroxylase</fullName>
        <ecNumber evidence="10">1.14.13.-</ecNumber>
    </submittedName>
</protein>
<dbReference type="SUPFAM" id="SSF51905">
    <property type="entry name" value="FAD/NAD(P)-binding domain"/>
    <property type="match status" value="1"/>
</dbReference>
<dbReference type="GO" id="GO:0019168">
    <property type="term" value="F:2-polyprenylphenol 6-hydroxylase activity"/>
    <property type="evidence" value="ECO:0007669"/>
    <property type="project" value="TreeGrafter"/>
</dbReference>
<dbReference type="PROSITE" id="PS01304">
    <property type="entry name" value="UBIH"/>
    <property type="match status" value="1"/>
</dbReference>
<proteinExistence type="inferred from homology"/>
<keyword evidence="5" id="KW-0274">FAD</keyword>
<evidence type="ECO:0000256" key="4">
    <source>
        <dbReference type="ARBA" id="ARBA00022630"/>
    </source>
</evidence>
<keyword evidence="7" id="KW-0503">Monooxygenase</keyword>